<evidence type="ECO:0000313" key="3">
    <source>
        <dbReference type="EMBL" id="EDV31897.1"/>
    </source>
</evidence>
<feature type="region of interest" description="Disordered" evidence="1">
    <location>
        <begin position="76"/>
        <end position="212"/>
    </location>
</feature>
<sequence>MAFLGRMNSQGSLIDCEVFRGPRSKKQSPQSPASSNEEDDEPCDMLPHAKGSRTYIKTYDKGSLLPAMGSPSTVRYVGSSVSSSDLVSLDETETSTLRGGSLPSTGTLDDTKIDEGVVAELELDSDPDTLRVQLDDSSNSSVSSDSSGSRSGSSRFSSFREEDKDSTTSMCSWEEAMSRNESMRPSQDSNASVTVSSLRLNSGRGSPPLTFTRRLDPMRLERPAAEAYENWLSAKRRQRQTKRQADRAEKAAMQERIAMRQRLSKERYEQWCRQKTQQTYTASSTPASRNPQTGVPPRNSYAGVPPRKYPNPQKNHLHEWEMEKLRLAEQRRLELQSAQRREMQAKMQRQQDAEQAFQRWIKNVAQRPKPVPSCQGMQSLRGTISSIYINPKQWVK</sequence>
<reference evidence="3 4" key="1">
    <citation type="journal article" date="2007" name="Nature">
        <title>Evolution of genes and genomes on the Drosophila phylogeny.</title>
        <authorList>
            <consortium name="Drosophila 12 Genomes Consortium"/>
            <person name="Clark A.G."/>
            <person name="Eisen M.B."/>
            <person name="Smith D.R."/>
            <person name="Bergman C.M."/>
            <person name="Oliver B."/>
            <person name="Markow T.A."/>
            <person name="Kaufman T.C."/>
            <person name="Kellis M."/>
            <person name="Gelbart W."/>
            <person name="Iyer V.N."/>
            <person name="Pollard D.A."/>
            <person name="Sackton T.B."/>
            <person name="Larracuente A.M."/>
            <person name="Singh N.D."/>
            <person name="Abad J.P."/>
            <person name="Abt D.N."/>
            <person name="Adryan B."/>
            <person name="Aguade M."/>
            <person name="Akashi H."/>
            <person name="Anderson W.W."/>
            <person name="Aquadro C.F."/>
            <person name="Ardell D.H."/>
            <person name="Arguello R."/>
            <person name="Artieri C.G."/>
            <person name="Barbash D.A."/>
            <person name="Barker D."/>
            <person name="Barsanti P."/>
            <person name="Batterham P."/>
            <person name="Batzoglou S."/>
            <person name="Begun D."/>
            <person name="Bhutkar A."/>
            <person name="Blanco E."/>
            <person name="Bosak S.A."/>
            <person name="Bradley R.K."/>
            <person name="Brand A.D."/>
            <person name="Brent M.R."/>
            <person name="Brooks A.N."/>
            <person name="Brown R.H."/>
            <person name="Butlin R.K."/>
            <person name="Caggese C."/>
            <person name="Calvi B.R."/>
            <person name="Bernardo de Carvalho A."/>
            <person name="Caspi A."/>
            <person name="Castrezana S."/>
            <person name="Celniker S.E."/>
            <person name="Chang J.L."/>
            <person name="Chapple C."/>
            <person name="Chatterji S."/>
            <person name="Chinwalla A."/>
            <person name="Civetta A."/>
            <person name="Clifton S.W."/>
            <person name="Comeron J.M."/>
            <person name="Costello J.C."/>
            <person name="Coyne J.A."/>
            <person name="Daub J."/>
            <person name="David R.G."/>
            <person name="Delcher A.L."/>
            <person name="Delehaunty K."/>
            <person name="Do C.B."/>
            <person name="Ebling H."/>
            <person name="Edwards K."/>
            <person name="Eickbush T."/>
            <person name="Evans J.D."/>
            <person name="Filipski A."/>
            <person name="Findeiss S."/>
            <person name="Freyhult E."/>
            <person name="Fulton L."/>
            <person name="Fulton R."/>
            <person name="Garcia A.C."/>
            <person name="Gardiner A."/>
            <person name="Garfield D.A."/>
            <person name="Garvin B.E."/>
            <person name="Gibson G."/>
            <person name="Gilbert D."/>
            <person name="Gnerre S."/>
            <person name="Godfrey J."/>
            <person name="Good R."/>
            <person name="Gotea V."/>
            <person name="Gravely B."/>
            <person name="Greenberg A.J."/>
            <person name="Griffiths-Jones S."/>
            <person name="Gross S."/>
            <person name="Guigo R."/>
            <person name="Gustafson E.A."/>
            <person name="Haerty W."/>
            <person name="Hahn M.W."/>
            <person name="Halligan D.L."/>
            <person name="Halpern A.L."/>
            <person name="Halter G.M."/>
            <person name="Han M.V."/>
            <person name="Heger A."/>
            <person name="Hillier L."/>
            <person name="Hinrichs A.S."/>
            <person name="Holmes I."/>
            <person name="Hoskins R.A."/>
            <person name="Hubisz M.J."/>
            <person name="Hultmark D."/>
            <person name="Huntley M.A."/>
            <person name="Jaffe D.B."/>
            <person name="Jagadeeshan S."/>
            <person name="Jeck W.R."/>
            <person name="Johnson J."/>
            <person name="Jones C.D."/>
            <person name="Jordan W.C."/>
            <person name="Karpen G.H."/>
            <person name="Kataoka E."/>
            <person name="Keightley P.D."/>
            <person name="Kheradpour P."/>
            <person name="Kirkness E.F."/>
            <person name="Koerich L.B."/>
            <person name="Kristiansen K."/>
            <person name="Kudrna D."/>
            <person name="Kulathinal R.J."/>
            <person name="Kumar S."/>
            <person name="Kwok R."/>
            <person name="Lander E."/>
            <person name="Langley C.H."/>
            <person name="Lapoint R."/>
            <person name="Lazzaro B.P."/>
            <person name="Lee S.J."/>
            <person name="Levesque L."/>
            <person name="Li R."/>
            <person name="Lin C.F."/>
            <person name="Lin M.F."/>
            <person name="Lindblad-Toh K."/>
            <person name="Llopart A."/>
            <person name="Long M."/>
            <person name="Low L."/>
            <person name="Lozovsky E."/>
            <person name="Lu J."/>
            <person name="Luo M."/>
            <person name="Machado C.A."/>
            <person name="Makalowski W."/>
            <person name="Marzo M."/>
            <person name="Matsuda M."/>
            <person name="Matzkin L."/>
            <person name="McAllister B."/>
            <person name="McBride C.S."/>
            <person name="McKernan B."/>
            <person name="McKernan K."/>
            <person name="Mendez-Lago M."/>
            <person name="Minx P."/>
            <person name="Mollenhauer M.U."/>
            <person name="Montooth K."/>
            <person name="Mount S.M."/>
            <person name="Mu X."/>
            <person name="Myers E."/>
            <person name="Negre B."/>
            <person name="Newfeld S."/>
            <person name="Nielsen R."/>
            <person name="Noor M.A."/>
            <person name="O'Grady P."/>
            <person name="Pachter L."/>
            <person name="Papaceit M."/>
            <person name="Parisi M.J."/>
            <person name="Parisi M."/>
            <person name="Parts L."/>
            <person name="Pedersen J.S."/>
            <person name="Pesole G."/>
            <person name="Phillippy A.M."/>
            <person name="Ponting C.P."/>
            <person name="Pop M."/>
            <person name="Porcelli D."/>
            <person name="Powell J.R."/>
            <person name="Prohaska S."/>
            <person name="Pruitt K."/>
            <person name="Puig M."/>
            <person name="Quesneville H."/>
            <person name="Ram K.R."/>
            <person name="Rand D."/>
            <person name="Rasmussen M.D."/>
            <person name="Reed L.K."/>
            <person name="Reenan R."/>
            <person name="Reily A."/>
            <person name="Remington K.A."/>
            <person name="Rieger T.T."/>
            <person name="Ritchie M.G."/>
            <person name="Robin C."/>
            <person name="Rogers Y.H."/>
            <person name="Rohde C."/>
            <person name="Rozas J."/>
            <person name="Rubenfield M.J."/>
            <person name="Ruiz A."/>
            <person name="Russo S."/>
            <person name="Salzberg S.L."/>
            <person name="Sanchez-Gracia A."/>
            <person name="Saranga D.J."/>
            <person name="Sato H."/>
            <person name="Schaeffer S.W."/>
            <person name="Schatz M.C."/>
            <person name="Schlenke T."/>
            <person name="Schwartz R."/>
            <person name="Segarra C."/>
            <person name="Singh R.S."/>
            <person name="Sirot L."/>
            <person name="Sirota M."/>
            <person name="Sisneros N.B."/>
            <person name="Smith C.D."/>
            <person name="Smith T.F."/>
            <person name="Spieth J."/>
            <person name="Stage D.E."/>
            <person name="Stark A."/>
            <person name="Stephan W."/>
            <person name="Strausberg R.L."/>
            <person name="Strempel S."/>
            <person name="Sturgill D."/>
            <person name="Sutton G."/>
            <person name="Sutton G.G."/>
            <person name="Tao W."/>
            <person name="Teichmann S."/>
            <person name="Tobari Y.N."/>
            <person name="Tomimura Y."/>
            <person name="Tsolas J.M."/>
            <person name="Valente V.L."/>
            <person name="Venter E."/>
            <person name="Venter J.C."/>
            <person name="Vicario S."/>
            <person name="Vieira F.G."/>
            <person name="Vilella A.J."/>
            <person name="Villasante A."/>
            <person name="Walenz B."/>
            <person name="Wang J."/>
            <person name="Wasserman M."/>
            <person name="Watts T."/>
            <person name="Wilson D."/>
            <person name="Wilson R.K."/>
            <person name="Wing R.A."/>
            <person name="Wolfner M.F."/>
            <person name="Wong A."/>
            <person name="Wong G.K."/>
            <person name="Wu C.I."/>
            <person name="Wu G."/>
            <person name="Yamamoto D."/>
            <person name="Yang H.P."/>
            <person name="Yang S.P."/>
            <person name="Yorke J.A."/>
            <person name="Yoshida K."/>
            <person name="Zdobnov E."/>
            <person name="Zhang P."/>
            <person name="Zhang Y."/>
            <person name="Zimin A.V."/>
            <person name="Baldwin J."/>
            <person name="Abdouelleil A."/>
            <person name="Abdulkadir J."/>
            <person name="Abebe A."/>
            <person name="Abera B."/>
            <person name="Abreu J."/>
            <person name="Acer S.C."/>
            <person name="Aftuck L."/>
            <person name="Alexander A."/>
            <person name="An P."/>
            <person name="Anderson E."/>
            <person name="Anderson S."/>
            <person name="Arachi H."/>
            <person name="Azer M."/>
            <person name="Bachantsang P."/>
            <person name="Barry A."/>
            <person name="Bayul T."/>
            <person name="Berlin A."/>
            <person name="Bessette D."/>
            <person name="Bloom T."/>
            <person name="Blye J."/>
            <person name="Boguslavskiy L."/>
            <person name="Bonnet C."/>
            <person name="Boukhgalter B."/>
            <person name="Bourzgui I."/>
            <person name="Brown A."/>
            <person name="Cahill P."/>
            <person name="Channer S."/>
            <person name="Cheshatsang Y."/>
            <person name="Chuda L."/>
            <person name="Citroen M."/>
            <person name="Collymore A."/>
            <person name="Cooke P."/>
            <person name="Costello M."/>
            <person name="D'Aco K."/>
            <person name="Daza R."/>
            <person name="De Haan G."/>
            <person name="DeGray S."/>
            <person name="DeMaso C."/>
            <person name="Dhargay N."/>
            <person name="Dooley K."/>
            <person name="Dooley E."/>
            <person name="Doricent M."/>
            <person name="Dorje P."/>
            <person name="Dorjee K."/>
            <person name="Dupes A."/>
            <person name="Elong R."/>
            <person name="Falk J."/>
            <person name="Farina A."/>
            <person name="Faro S."/>
            <person name="Ferguson D."/>
            <person name="Fisher S."/>
            <person name="Foley C.D."/>
            <person name="Franke A."/>
            <person name="Friedrich D."/>
            <person name="Gadbois L."/>
            <person name="Gearin G."/>
            <person name="Gearin C.R."/>
            <person name="Giannoukos G."/>
            <person name="Goode T."/>
            <person name="Graham J."/>
            <person name="Grandbois E."/>
            <person name="Grewal S."/>
            <person name="Gyaltsen K."/>
            <person name="Hafez N."/>
            <person name="Hagos B."/>
            <person name="Hall J."/>
            <person name="Henson C."/>
            <person name="Hollinger A."/>
            <person name="Honan T."/>
            <person name="Huard M.D."/>
            <person name="Hughes L."/>
            <person name="Hurhula B."/>
            <person name="Husby M.E."/>
            <person name="Kamat A."/>
            <person name="Kanga B."/>
            <person name="Kashin S."/>
            <person name="Khazanovich D."/>
            <person name="Kisner P."/>
            <person name="Lance K."/>
            <person name="Lara M."/>
            <person name="Lee W."/>
            <person name="Lennon N."/>
            <person name="Letendre F."/>
            <person name="LeVine R."/>
            <person name="Lipovsky A."/>
            <person name="Liu X."/>
            <person name="Liu J."/>
            <person name="Liu S."/>
            <person name="Lokyitsang T."/>
            <person name="Lokyitsang Y."/>
            <person name="Lubonja R."/>
            <person name="Lui A."/>
            <person name="MacDonald P."/>
            <person name="Magnisalis V."/>
            <person name="Maru K."/>
            <person name="Matthews C."/>
            <person name="McCusker W."/>
            <person name="McDonough S."/>
            <person name="Mehta T."/>
            <person name="Meldrim J."/>
            <person name="Meneus L."/>
            <person name="Mihai O."/>
            <person name="Mihalev A."/>
            <person name="Mihova T."/>
            <person name="Mittelman R."/>
            <person name="Mlenga V."/>
            <person name="Montmayeur A."/>
            <person name="Mulrain L."/>
            <person name="Navidi A."/>
            <person name="Naylor J."/>
            <person name="Negash T."/>
            <person name="Nguyen T."/>
            <person name="Nguyen N."/>
            <person name="Nicol R."/>
            <person name="Norbu C."/>
            <person name="Norbu N."/>
            <person name="Novod N."/>
            <person name="O'Neill B."/>
            <person name="Osman S."/>
            <person name="Markiewicz E."/>
            <person name="Oyono O.L."/>
            <person name="Patti C."/>
            <person name="Phunkhang P."/>
            <person name="Pierre F."/>
            <person name="Priest M."/>
            <person name="Raghuraman S."/>
            <person name="Rege F."/>
            <person name="Reyes R."/>
            <person name="Rise C."/>
            <person name="Rogov P."/>
            <person name="Ross K."/>
            <person name="Ryan E."/>
            <person name="Settipalli S."/>
            <person name="Shea T."/>
            <person name="Sherpa N."/>
            <person name="Shi L."/>
            <person name="Shih D."/>
            <person name="Sparrow T."/>
            <person name="Spaulding J."/>
            <person name="Stalker J."/>
            <person name="Stange-Thomann N."/>
            <person name="Stavropoulos S."/>
            <person name="Stone C."/>
            <person name="Strader C."/>
            <person name="Tesfaye S."/>
            <person name="Thomson T."/>
            <person name="Thoulutsang Y."/>
            <person name="Thoulutsang D."/>
            <person name="Topham K."/>
            <person name="Topping I."/>
            <person name="Tsamla T."/>
            <person name="Vassiliev H."/>
            <person name="Vo A."/>
            <person name="Wangchuk T."/>
            <person name="Wangdi T."/>
            <person name="Weiand M."/>
            <person name="Wilkinson J."/>
            <person name="Wilson A."/>
            <person name="Yadav S."/>
            <person name="Young G."/>
            <person name="Yu Q."/>
            <person name="Zembek L."/>
            <person name="Zhong D."/>
            <person name="Zimmer A."/>
            <person name="Zwirko Z."/>
            <person name="Jaffe D.B."/>
            <person name="Alvarez P."/>
            <person name="Brockman W."/>
            <person name="Butler J."/>
            <person name="Chin C."/>
            <person name="Gnerre S."/>
            <person name="Grabherr M."/>
            <person name="Kleber M."/>
            <person name="Mauceli E."/>
            <person name="MacCallum I."/>
        </authorList>
    </citation>
    <scope>NUCLEOTIDE SEQUENCE [LARGE SCALE GENOMIC DNA]</scope>
    <source>
        <strain evidence="4">Tucson 14024-0371.13</strain>
    </source>
</reference>
<feature type="region of interest" description="Disordered" evidence="1">
    <location>
        <begin position="268"/>
        <end position="314"/>
    </location>
</feature>
<dbReference type="SMR" id="B3MMD7"/>
<dbReference type="EMBL" id="CH902620">
    <property type="protein sequence ID" value="EDV31897.1"/>
    <property type="molecule type" value="Genomic_DNA"/>
</dbReference>
<dbReference type="OrthoDB" id="6591885at2759"/>
<evidence type="ECO:0000259" key="2">
    <source>
        <dbReference type="Pfam" id="PF13904"/>
    </source>
</evidence>
<feature type="compositionally biased region" description="Low complexity" evidence="1">
    <location>
        <begin position="136"/>
        <end position="157"/>
    </location>
</feature>
<dbReference type="PhylomeDB" id="B3MMD7"/>
<feature type="region of interest" description="Disordered" evidence="1">
    <location>
        <begin position="14"/>
        <end position="49"/>
    </location>
</feature>
<evidence type="ECO:0000256" key="1">
    <source>
        <dbReference type="SAM" id="MobiDB-lite"/>
    </source>
</evidence>
<keyword evidence="4" id="KW-1185">Reference proteome</keyword>
<dbReference type="STRING" id="7217.B3MMD7"/>
<feature type="domain" description="Coiled-coil" evidence="2">
    <location>
        <begin position="226"/>
        <end position="394"/>
    </location>
</feature>
<dbReference type="GeneID" id="6497141"/>
<dbReference type="Pfam" id="PF13904">
    <property type="entry name" value="CCDC34"/>
    <property type="match status" value="1"/>
</dbReference>
<dbReference type="InParanoid" id="B3MMD7"/>
<feature type="compositionally biased region" description="Polar residues" evidence="1">
    <location>
        <begin position="273"/>
        <end position="293"/>
    </location>
</feature>
<dbReference type="OMA" id="MCSWEEE"/>
<dbReference type="InterPro" id="IPR025259">
    <property type="entry name" value="CCDC34/181"/>
</dbReference>
<name>B3MMD7_DROAN</name>
<dbReference type="PANTHER" id="PTHR23247">
    <property type="entry name" value="NY-REN-41 ANTIGEN L15 -RELATED"/>
    <property type="match status" value="1"/>
</dbReference>
<feature type="compositionally biased region" description="Polar residues" evidence="1">
    <location>
        <begin position="94"/>
        <end position="108"/>
    </location>
</feature>
<dbReference type="AlphaFoldDB" id="B3MMD7"/>
<dbReference type="KEGG" id="dan:6497141"/>
<feature type="compositionally biased region" description="Basic and acidic residues" evidence="1">
    <location>
        <begin position="243"/>
        <end position="253"/>
    </location>
</feature>
<gene>
    <name evidence="3" type="primary">Dana\GF14313</name>
    <name evidence="3" type="synonym">dana_GLEANR_15075</name>
    <name evidence="3" type="ORF">GF14313</name>
</gene>
<protein>
    <recommendedName>
        <fullName evidence="2">Coiled-coil domain-containing protein</fullName>
    </recommendedName>
</protein>
<accession>B3MMD7</accession>
<organism evidence="3 4">
    <name type="scientific">Drosophila ananassae</name>
    <name type="common">Fruit fly</name>
    <dbReference type="NCBI Taxonomy" id="7217"/>
    <lineage>
        <taxon>Eukaryota</taxon>
        <taxon>Metazoa</taxon>
        <taxon>Ecdysozoa</taxon>
        <taxon>Arthropoda</taxon>
        <taxon>Hexapoda</taxon>
        <taxon>Insecta</taxon>
        <taxon>Pterygota</taxon>
        <taxon>Neoptera</taxon>
        <taxon>Endopterygota</taxon>
        <taxon>Diptera</taxon>
        <taxon>Brachycera</taxon>
        <taxon>Muscomorpha</taxon>
        <taxon>Ephydroidea</taxon>
        <taxon>Drosophilidae</taxon>
        <taxon>Drosophila</taxon>
        <taxon>Sophophora</taxon>
    </lineage>
</organism>
<dbReference type="PANTHER" id="PTHR23247:SF2">
    <property type="entry name" value="COILED-COIL DOMAIN-CONTAINING PROTEIN 34"/>
    <property type="match status" value="1"/>
</dbReference>
<feature type="region of interest" description="Disordered" evidence="1">
    <location>
        <begin position="233"/>
        <end position="253"/>
    </location>
</feature>
<evidence type="ECO:0000313" key="4">
    <source>
        <dbReference type="Proteomes" id="UP000007801"/>
    </source>
</evidence>
<proteinExistence type="predicted"/>
<feature type="compositionally biased region" description="Polar residues" evidence="1">
    <location>
        <begin position="183"/>
        <end position="204"/>
    </location>
</feature>
<dbReference type="HOGENOM" id="CLU_706502_0_0_1"/>
<dbReference type="InterPro" id="IPR045323">
    <property type="entry name" value="CCDC34"/>
</dbReference>
<dbReference type="eggNOG" id="ENOG502RRPQ">
    <property type="taxonomic scope" value="Eukaryota"/>
</dbReference>
<dbReference type="Proteomes" id="UP000007801">
    <property type="component" value="Unassembled WGS sequence"/>
</dbReference>